<evidence type="ECO:0000313" key="7">
    <source>
        <dbReference type="EMBL" id="AXA37340.1"/>
    </source>
</evidence>
<dbReference type="EMBL" id="CP030759">
    <property type="protein sequence ID" value="AXA37340.1"/>
    <property type="molecule type" value="Genomic_DNA"/>
</dbReference>
<evidence type="ECO:0000256" key="2">
    <source>
        <dbReference type="ARBA" id="ARBA00022481"/>
    </source>
</evidence>
<comment type="subcellular location">
    <subcellularLocation>
        <location evidence="1">Membrane</location>
        <topology evidence="1">Single-pass membrane protein</topology>
    </subcellularLocation>
</comment>
<dbReference type="Gene3D" id="3.30.700.10">
    <property type="entry name" value="Glycoprotein, Type 4 Pilin"/>
    <property type="match status" value="1"/>
</dbReference>
<protein>
    <submittedName>
        <fullName evidence="7">Type IV pilin PilA</fullName>
    </submittedName>
</protein>
<feature type="transmembrane region" description="Helical" evidence="6">
    <location>
        <begin position="12"/>
        <end position="31"/>
    </location>
</feature>
<keyword evidence="2" id="KW-0488">Methylation</keyword>
<dbReference type="InterPro" id="IPR045584">
    <property type="entry name" value="Pilin-like"/>
</dbReference>
<reference evidence="7 8" key="1">
    <citation type="submission" date="2018-05" db="EMBL/GenBank/DDBJ databases">
        <title>A metagenomic window into the 2 km-deep terrestrial subsurface aquifer revealed taxonomically and functionally diverse microbial community comprising novel uncultured bacterial lineages.</title>
        <authorList>
            <person name="Kadnikov V.V."/>
            <person name="Mardanov A.V."/>
            <person name="Beletsky A.V."/>
            <person name="Banks D."/>
            <person name="Pimenov N.V."/>
            <person name="Frank Y.A."/>
            <person name="Karnachuk O.V."/>
            <person name="Ravin N.V."/>
        </authorList>
    </citation>
    <scope>NUCLEOTIDE SEQUENCE [LARGE SCALE GENOMIC DNA]</scope>
    <source>
        <strain evidence="7">BY</strain>
    </source>
</reference>
<keyword evidence="4 6" id="KW-1133">Transmembrane helix</keyword>
<dbReference type="PROSITE" id="PS00409">
    <property type="entry name" value="PROKAR_NTER_METHYL"/>
    <property type="match status" value="1"/>
</dbReference>
<dbReference type="PANTHER" id="PTHR30093:SF44">
    <property type="entry name" value="TYPE II SECRETION SYSTEM CORE PROTEIN G"/>
    <property type="match status" value="1"/>
</dbReference>
<evidence type="ECO:0000256" key="6">
    <source>
        <dbReference type="SAM" id="Phobius"/>
    </source>
</evidence>
<dbReference type="KEGG" id="schv:BRCON_2598"/>
<sequence length="194" mass="21344">MKQRRGFTLIELLIVVAIIAILAAIAVPNFLEAQTRSKVSRAKADLRSLATAVESYVVDNNKYMPFVVPVRGLLGELQIHLLTTPVAYISSIPNDVFQAGKPKLSTTCPYKNYDDYYGMIPRYFVYSTNTFLLNGQTGWTLRCMGPDLDFDLCGCPSDNDSAVPENGKYDPTNGTVSNGDILRAGGGITFFKQD</sequence>
<organism evidence="7 8">
    <name type="scientific">Sumerlaea chitinivorans</name>
    <dbReference type="NCBI Taxonomy" id="2250252"/>
    <lineage>
        <taxon>Bacteria</taxon>
        <taxon>Candidatus Sumerlaeota</taxon>
        <taxon>Candidatus Sumerlaeia</taxon>
        <taxon>Candidatus Sumerlaeales</taxon>
        <taxon>Candidatus Sumerlaeaceae</taxon>
        <taxon>Candidatus Sumerlaea</taxon>
    </lineage>
</organism>
<dbReference type="PANTHER" id="PTHR30093">
    <property type="entry name" value="GENERAL SECRETION PATHWAY PROTEIN G"/>
    <property type="match status" value="1"/>
</dbReference>
<keyword evidence="3 6" id="KW-0812">Transmembrane</keyword>
<dbReference type="AlphaFoldDB" id="A0A2Z4Y7Y5"/>
<dbReference type="Pfam" id="PF07963">
    <property type="entry name" value="N_methyl"/>
    <property type="match status" value="1"/>
</dbReference>
<dbReference type="InterPro" id="IPR000983">
    <property type="entry name" value="Bac_GSPG_pilin"/>
</dbReference>
<evidence type="ECO:0000313" key="8">
    <source>
        <dbReference type="Proteomes" id="UP000262583"/>
    </source>
</evidence>
<dbReference type="NCBIfam" id="TIGR02532">
    <property type="entry name" value="IV_pilin_GFxxxE"/>
    <property type="match status" value="1"/>
</dbReference>
<gene>
    <name evidence="7" type="ORF">BRCON_2598</name>
</gene>
<evidence type="ECO:0000256" key="4">
    <source>
        <dbReference type="ARBA" id="ARBA00022989"/>
    </source>
</evidence>
<dbReference type="SUPFAM" id="SSF54523">
    <property type="entry name" value="Pili subunits"/>
    <property type="match status" value="1"/>
</dbReference>
<evidence type="ECO:0000256" key="1">
    <source>
        <dbReference type="ARBA" id="ARBA00004167"/>
    </source>
</evidence>
<proteinExistence type="predicted"/>
<name>A0A2Z4Y7Y5_SUMC1</name>
<dbReference type="GO" id="GO:0015628">
    <property type="term" value="P:protein secretion by the type II secretion system"/>
    <property type="evidence" value="ECO:0007669"/>
    <property type="project" value="InterPro"/>
</dbReference>
<dbReference type="PRINTS" id="PR00813">
    <property type="entry name" value="BCTERIALGSPG"/>
</dbReference>
<dbReference type="GO" id="GO:0016020">
    <property type="term" value="C:membrane"/>
    <property type="evidence" value="ECO:0007669"/>
    <property type="project" value="UniProtKB-SubCell"/>
</dbReference>
<keyword evidence="5 6" id="KW-0472">Membrane</keyword>
<dbReference type="GO" id="GO:0015627">
    <property type="term" value="C:type II protein secretion system complex"/>
    <property type="evidence" value="ECO:0007669"/>
    <property type="project" value="InterPro"/>
</dbReference>
<dbReference type="InterPro" id="IPR012902">
    <property type="entry name" value="N_methyl_site"/>
</dbReference>
<evidence type="ECO:0000256" key="3">
    <source>
        <dbReference type="ARBA" id="ARBA00022692"/>
    </source>
</evidence>
<evidence type="ECO:0000256" key="5">
    <source>
        <dbReference type="ARBA" id="ARBA00023136"/>
    </source>
</evidence>
<accession>A0A2Z4Y7Y5</accession>
<dbReference type="Proteomes" id="UP000262583">
    <property type="component" value="Chromosome"/>
</dbReference>